<proteinExistence type="predicted"/>
<sequence>MGTKPFFLARVDNAKDVFQELWGQKNIDHIMEYTIAEARRQRDSKFSSRNEELQAFSGQGVLKGRLEPLTNFWDLEYVRSIFRKLWLGTNFNQLFNTYVLIGAYNSKCSDRELPKVLFLHIHVTIDEQLFPCRSLALDRKLLKNTTIVDTECFFLMSSLDKNTPLNTSCFEKKFRLSC</sequence>
<evidence type="ECO:0000313" key="2">
    <source>
        <dbReference type="EMBL" id="CAK8681859.1"/>
    </source>
</evidence>
<dbReference type="EMBL" id="CAWYQH010000090">
    <property type="protein sequence ID" value="CAK8681857.1"/>
    <property type="molecule type" value="Genomic_DNA"/>
</dbReference>
<dbReference type="Proteomes" id="UP001642483">
    <property type="component" value="Unassembled WGS sequence"/>
</dbReference>
<evidence type="ECO:0000313" key="1">
    <source>
        <dbReference type="EMBL" id="CAK8681857.1"/>
    </source>
</evidence>
<gene>
    <name evidence="1" type="ORF">CVLEPA_LOCUS12091</name>
    <name evidence="2" type="ORF">CVLEPA_LOCUS12093</name>
    <name evidence="3" type="ORF">CVLEPA_LOCUS12095</name>
</gene>
<name>A0ABP0FTN5_CLALP</name>
<dbReference type="EMBL" id="CAWYQH010000090">
    <property type="protein sequence ID" value="CAK8681859.1"/>
    <property type="molecule type" value="Genomic_DNA"/>
</dbReference>
<evidence type="ECO:0000313" key="4">
    <source>
        <dbReference type="Proteomes" id="UP001642483"/>
    </source>
</evidence>
<accession>A0ABP0FTN5</accession>
<evidence type="ECO:0000313" key="3">
    <source>
        <dbReference type="EMBL" id="CAK8681861.1"/>
    </source>
</evidence>
<reference evidence="2 4" key="1">
    <citation type="submission" date="2024-02" db="EMBL/GenBank/DDBJ databases">
        <authorList>
            <person name="Daric V."/>
            <person name="Darras S."/>
        </authorList>
    </citation>
    <scope>NUCLEOTIDE SEQUENCE [LARGE SCALE GENOMIC DNA]</scope>
</reference>
<protein>
    <submittedName>
        <fullName evidence="2">Uncharacterized protein</fullName>
    </submittedName>
</protein>
<keyword evidence="4" id="KW-1185">Reference proteome</keyword>
<organism evidence="2 4">
    <name type="scientific">Clavelina lepadiformis</name>
    <name type="common">Light-bulb sea squirt</name>
    <name type="synonym">Ascidia lepadiformis</name>
    <dbReference type="NCBI Taxonomy" id="159417"/>
    <lineage>
        <taxon>Eukaryota</taxon>
        <taxon>Metazoa</taxon>
        <taxon>Chordata</taxon>
        <taxon>Tunicata</taxon>
        <taxon>Ascidiacea</taxon>
        <taxon>Aplousobranchia</taxon>
        <taxon>Clavelinidae</taxon>
        <taxon>Clavelina</taxon>
    </lineage>
</organism>
<dbReference type="EMBL" id="CAWYQH010000090">
    <property type="protein sequence ID" value="CAK8681861.1"/>
    <property type="molecule type" value="Genomic_DNA"/>
</dbReference>
<comment type="caution">
    <text evidence="2">The sequence shown here is derived from an EMBL/GenBank/DDBJ whole genome shotgun (WGS) entry which is preliminary data.</text>
</comment>